<accession>A0AAV7NL78</accession>
<keyword evidence="2" id="KW-1185">Reference proteome</keyword>
<dbReference type="AlphaFoldDB" id="A0AAV7NL78"/>
<gene>
    <name evidence="1" type="ORF">NDU88_003354</name>
</gene>
<name>A0AAV7NL78_PLEWA</name>
<sequence>MKTHKRLWRRWRVEANRAVDCGVAGTAQEAASGQTFFGVSAGGGASRPAVTFVERESRELVSAERGGERTS</sequence>
<reference evidence="1" key="1">
    <citation type="journal article" date="2022" name="bioRxiv">
        <title>Sequencing and chromosome-scale assembly of the giantPleurodeles waltlgenome.</title>
        <authorList>
            <person name="Brown T."/>
            <person name="Elewa A."/>
            <person name="Iarovenko S."/>
            <person name="Subramanian E."/>
            <person name="Araus A.J."/>
            <person name="Petzold A."/>
            <person name="Susuki M."/>
            <person name="Suzuki K.-i.T."/>
            <person name="Hayashi T."/>
            <person name="Toyoda A."/>
            <person name="Oliveira C."/>
            <person name="Osipova E."/>
            <person name="Leigh N.D."/>
            <person name="Simon A."/>
            <person name="Yun M.H."/>
        </authorList>
    </citation>
    <scope>NUCLEOTIDE SEQUENCE</scope>
    <source>
        <strain evidence="1">20211129_DDA</strain>
        <tissue evidence="1">Liver</tissue>
    </source>
</reference>
<evidence type="ECO:0000313" key="2">
    <source>
        <dbReference type="Proteomes" id="UP001066276"/>
    </source>
</evidence>
<protein>
    <submittedName>
        <fullName evidence="1">Uncharacterized protein</fullName>
    </submittedName>
</protein>
<evidence type="ECO:0000313" key="1">
    <source>
        <dbReference type="EMBL" id="KAJ1115128.1"/>
    </source>
</evidence>
<dbReference type="Proteomes" id="UP001066276">
    <property type="component" value="Chromosome 8"/>
</dbReference>
<dbReference type="EMBL" id="JANPWB010000012">
    <property type="protein sequence ID" value="KAJ1115128.1"/>
    <property type="molecule type" value="Genomic_DNA"/>
</dbReference>
<proteinExistence type="predicted"/>
<organism evidence="1 2">
    <name type="scientific">Pleurodeles waltl</name>
    <name type="common">Iberian ribbed newt</name>
    <dbReference type="NCBI Taxonomy" id="8319"/>
    <lineage>
        <taxon>Eukaryota</taxon>
        <taxon>Metazoa</taxon>
        <taxon>Chordata</taxon>
        <taxon>Craniata</taxon>
        <taxon>Vertebrata</taxon>
        <taxon>Euteleostomi</taxon>
        <taxon>Amphibia</taxon>
        <taxon>Batrachia</taxon>
        <taxon>Caudata</taxon>
        <taxon>Salamandroidea</taxon>
        <taxon>Salamandridae</taxon>
        <taxon>Pleurodelinae</taxon>
        <taxon>Pleurodeles</taxon>
    </lineage>
</organism>
<comment type="caution">
    <text evidence="1">The sequence shown here is derived from an EMBL/GenBank/DDBJ whole genome shotgun (WGS) entry which is preliminary data.</text>
</comment>